<protein>
    <submittedName>
        <fullName evidence="2">Uncharacterized protein</fullName>
    </submittedName>
</protein>
<reference evidence="2" key="1">
    <citation type="submission" date="2021-03" db="EMBL/GenBank/DDBJ databases">
        <authorList>
            <person name="Jaffe A."/>
        </authorList>
    </citation>
    <scope>NUCLEOTIDE SEQUENCE</scope>
    <source>
        <strain evidence="2">RIFCSPLOWO2_01_FULL_AR10_48_17</strain>
    </source>
</reference>
<name>A0A8T4L4V5_9ARCH</name>
<dbReference type="AlphaFoldDB" id="A0A8T4L4V5"/>
<gene>
    <name evidence="2" type="ORF">J4215_04695</name>
</gene>
<comment type="caution">
    <text evidence="2">The sequence shown here is derived from an EMBL/GenBank/DDBJ whole genome shotgun (WGS) entry which is preliminary data.</text>
</comment>
<organism evidence="2 3">
    <name type="scientific">Candidatus Iainarchaeum sp</name>
    <dbReference type="NCBI Taxonomy" id="3101447"/>
    <lineage>
        <taxon>Archaea</taxon>
        <taxon>Candidatus Iainarchaeota</taxon>
        <taxon>Candidatus Iainarchaeia</taxon>
        <taxon>Candidatus Iainarchaeales</taxon>
        <taxon>Candidatus Iainarchaeaceae</taxon>
        <taxon>Candidatus Iainarchaeum</taxon>
    </lineage>
</organism>
<evidence type="ECO:0000313" key="2">
    <source>
        <dbReference type="EMBL" id="MBS3061851.1"/>
    </source>
</evidence>
<reference evidence="2" key="2">
    <citation type="submission" date="2021-05" db="EMBL/GenBank/DDBJ databases">
        <title>Protein family content uncovers lineage relationships and bacterial pathway maintenance mechanisms in DPANN archaea.</title>
        <authorList>
            <person name="Castelle C.J."/>
            <person name="Meheust R."/>
            <person name="Jaffe A.L."/>
            <person name="Seitz K."/>
            <person name="Gong X."/>
            <person name="Baker B.J."/>
            <person name="Banfield J.F."/>
        </authorList>
    </citation>
    <scope>NUCLEOTIDE SEQUENCE</scope>
    <source>
        <strain evidence="2">RIFCSPLOWO2_01_FULL_AR10_48_17</strain>
    </source>
</reference>
<dbReference type="Proteomes" id="UP000675968">
    <property type="component" value="Unassembled WGS sequence"/>
</dbReference>
<dbReference type="EMBL" id="JAGVWC010000010">
    <property type="protein sequence ID" value="MBS3061851.1"/>
    <property type="molecule type" value="Genomic_DNA"/>
</dbReference>
<feature type="region of interest" description="Disordered" evidence="1">
    <location>
        <begin position="1"/>
        <end position="28"/>
    </location>
</feature>
<sequence>MLQKKPGPFHGKKPKALTGPANKKKRAQYRSLRGATYPKYLQKAFPSRPELFRGMINARKKSKPAVEDYFLRRLFSKKFQQNWKYSQPDFAGVEYLQRVRGIRTETNIPTLIKFSKMISEMLDEYRKVQERLHQLTSHIKLPVKYTQGEGALVRHAFNNCFSRISLLKEYQSVAEKRIKQLRAPEIY</sequence>
<proteinExistence type="predicted"/>
<evidence type="ECO:0000256" key="1">
    <source>
        <dbReference type="SAM" id="MobiDB-lite"/>
    </source>
</evidence>
<accession>A0A8T4L4V5</accession>
<evidence type="ECO:0000313" key="3">
    <source>
        <dbReference type="Proteomes" id="UP000675968"/>
    </source>
</evidence>